<dbReference type="EMBL" id="BMAU01021174">
    <property type="protein sequence ID" value="GFX93498.1"/>
    <property type="molecule type" value="Genomic_DNA"/>
</dbReference>
<protein>
    <submittedName>
        <fullName evidence="1">Uncharacterized protein</fullName>
    </submittedName>
</protein>
<sequence length="77" mass="8289">MYNGILNAEYTDCSPSNKVNTIAEDEVVSAVFYCVNTFSKAAPASLVAAGNENPDATLERKAIQTHSNNTQHSYGSF</sequence>
<dbReference type="AlphaFoldDB" id="A0A8X6V3S4"/>
<name>A0A8X6V3S4_TRICX</name>
<reference evidence="1" key="1">
    <citation type="submission" date="2020-08" db="EMBL/GenBank/DDBJ databases">
        <title>Multicomponent nature underlies the extraordinary mechanical properties of spider dragline silk.</title>
        <authorList>
            <person name="Kono N."/>
            <person name="Nakamura H."/>
            <person name="Mori M."/>
            <person name="Yoshida Y."/>
            <person name="Ohtoshi R."/>
            <person name="Malay A.D."/>
            <person name="Moran D.A.P."/>
            <person name="Tomita M."/>
            <person name="Numata K."/>
            <person name="Arakawa K."/>
        </authorList>
    </citation>
    <scope>NUCLEOTIDE SEQUENCE</scope>
</reference>
<accession>A0A8X6V3S4</accession>
<keyword evidence="2" id="KW-1185">Reference proteome</keyword>
<organism evidence="1 2">
    <name type="scientific">Trichonephila clavipes</name>
    <name type="common">Golden silk orbweaver</name>
    <name type="synonym">Nephila clavipes</name>
    <dbReference type="NCBI Taxonomy" id="2585209"/>
    <lineage>
        <taxon>Eukaryota</taxon>
        <taxon>Metazoa</taxon>
        <taxon>Ecdysozoa</taxon>
        <taxon>Arthropoda</taxon>
        <taxon>Chelicerata</taxon>
        <taxon>Arachnida</taxon>
        <taxon>Araneae</taxon>
        <taxon>Araneomorphae</taxon>
        <taxon>Entelegynae</taxon>
        <taxon>Araneoidea</taxon>
        <taxon>Nephilidae</taxon>
        <taxon>Trichonephila</taxon>
    </lineage>
</organism>
<dbReference type="Proteomes" id="UP000887159">
    <property type="component" value="Unassembled WGS sequence"/>
</dbReference>
<evidence type="ECO:0000313" key="1">
    <source>
        <dbReference type="EMBL" id="GFX93498.1"/>
    </source>
</evidence>
<proteinExistence type="predicted"/>
<gene>
    <name evidence="1" type="ORF">TNCV_1094381</name>
</gene>
<evidence type="ECO:0000313" key="2">
    <source>
        <dbReference type="Proteomes" id="UP000887159"/>
    </source>
</evidence>
<comment type="caution">
    <text evidence="1">The sequence shown here is derived from an EMBL/GenBank/DDBJ whole genome shotgun (WGS) entry which is preliminary data.</text>
</comment>